<gene>
    <name evidence="4" type="ORF">AS156_16005</name>
</gene>
<evidence type="ECO:0000313" key="4">
    <source>
        <dbReference type="EMBL" id="KWV49474.1"/>
    </source>
</evidence>
<feature type="chain" id="PRO_5007165382" description="Solute-binding protein family 3/N-terminal domain-containing protein" evidence="2">
    <location>
        <begin position="25"/>
        <end position="275"/>
    </location>
</feature>
<dbReference type="EMBL" id="LNCU01000100">
    <property type="protein sequence ID" value="KWV49474.1"/>
    <property type="molecule type" value="Genomic_DNA"/>
</dbReference>
<accession>A0A120FJR5</accession>
<evidence type="ECO:0000256" key="1">
    <source>
        <dbReference type="ARBA" id="ARBA00022729"/>
    </source>
</evidence>
<organism evidence="4 5">
    <name type="scientific">Bradyrhizobium macuxiense</name>
    <dbReference type="NCBI Taxonomy" id="1755647"/>
    <lineage>
        <taxon>Bacteria</taxon>
        <taxon>Pseudomonadati</taxon>
        <taxon>Pseudomonadota</taxon>
        <taxon>Alphaproteobacteria</taxon>
        <taxon>Hyphomicrobiales</taxon>
        <taxon>Nitrobacteraceae</taxon>
        <taxon>Bradyrhizobium</taxon>
    </lineage>
</organism>
<dbReference type="PANTHER" id="PTHR35936:SF17">
    <property type="entry name" value="ARGININE-BINDING EXTRACELLULAR PROTEIN ARTP"/>
    <property type="match status" value="1"/>
</dbReference>
<keyword evidence="5" id="KW-1185">Reference proteome</keyword>
<dbReference type="SUPFAM" id="SSF53850">
    <property type="entry name" value="Periplasmic binding protein-like II"/>
    <property type="match status" value="1"/>
</dbReference>
<dbReference type="PANTHER" id="PTHR35936">
    <property type="entry name" value="MEMBRANE-BOUND LYTIC MUREIN TRANSGLYCOSYLASE F"/>
    <property type="match status" value="1"/>
</dbReference>
<reference evidence="4 5" key="1">
    <citation type="submission" date="2015-11" db="EMBL/GenBank/DDBJ databases">
        <title>Draft Genome Sequence of the Strain BR 10303 (Bradyrhizobium sp.) isolated from nodules of Centrolobium paraense.</title>
        <authorList>
            <person name="Zelli J.E."/>
            <person name="Simoes-Araujo J.L."/>
            <person name="Barauna A.C."/>
            <person name="Silva K."/>
        </authorList>
    </citation>
    <scope>NUCLEOTIDE SEQUENCE [LARGE SCALE GENOMIC DNA]</scope>
    <source>
        <strain evidence="4 5">BR 10303</strain>
    </source>
</reference>
<protein>
    <recommendedName>
        <fullName evidence="3">Solute-binding protein family 3/N-terminal domain-containing protein</fullName>
    </recommendedName>
</protein>
<name>A0A120FJR5_9BRAD</name>
<dbReference type="AlphaFoldDB" id="A0A120FJR5"/>
<sequence>MKLRLSWMVFLALAGYSPSSFGQADDPIPTAIRKSGEIRVAAASSPPYLVVSPTGEATGYDADIINLALKGMGLPAMKALLLANDALIPALQAHQVDLVAPDLGYTEARCKAVVFTGPVYASQDGVYVPIGNPKHLTGYSSVAQSQDVKLAVVRGSLQEAFALKQGVKPEQLVRVTDIAAGIATIRGGRANAFALGQFTIPNPEQKSLEVVVDKQSPVNGVGVAFRMEDIRFRDAFDKQFDLLRSNGAMKEIYPFPNWDVLSKVHRASELVPSCK</sequence>
<evidence type="ECO:0000256" key="2">
    <source>
        <dbReference type="SAM" id="SignalP"/>
    </source>
</evidence>
<evidence type="ECO:0000313" key="5">
    <source>
        <dbReference type="Proteomes" id="UP000057737"/>
    </source>
</evidence>
<dbReference type="Proteomes" id="UP000057737">
    <property type="component" value="Unassembled WGS sequence"/>
</dbReference>
<comment type="caution">
    <text evidence="4">The sequence shown here is derived from an EMBL/GenBank/DDBJ whole genome shotgun (WGS) entry which is preliminary data.</text>
</comment>
<dbReference type="InterPro" id="IPR001638">
    <property type="entry name" value="Solute-binding_3/MltF_N"/>
</dbReference>
<dbReference type="Pfam" id="PF00497">
    <property type="entry name" value="SBP_bac_3"/>
    <property type="match status" value="1"/>
</dbReference>
<dbReference type="SMART" id="SM00062">
    <property type="entry name" value="PBPb"/>
    <property type="match status" value="1"/>
</dbReference>
<feature type="domain" description="Solute-binding protein family 3/N-terminal" evidence="3">
    <location>
        <begin position="37"/>
        <end position="256"/>
    </location>
</feature>
<dbReference type="Gene3D" id="3.40.190.10">
    <property type="entry name" value="Periplasmic binding protein-like II"/>
    <property type="match status" value="2"/>
</dbReference>
<evidence type="ECO:0000259" key="3">
    <source>
        <dbReference type="SMART" id="SM00062"/>
    </source>
</evidence>
<keyword evidence="1 2" id="KW-0732">Signal</keyword>
<feature type="signal peptide" evidence="2">
    <location>
        <begin position="1"/>
        <end position="24"/>
    </location>
</feature>
<proteinExistence type="predicted"/>